<feature type="region of interest" description="Disordered" evidence="1">
    <location>
        <begin position="1"/>
        <end position="232"/>
    </location>
</feature>
<reference evidence="2 3" key="1">
    <citation type="submission" date="2016-04" db="EMBL/GenBank/DDBJ databases">
        <title>A degradative enzymes factory behind the ericoid mycorrhizal symbiosis.</title>
        <authorList>
            <consortium name="DOE Joint Genome Institute"/>
            <person name="Martino E."/>
            <person name="Morin E."/>
            <person name="Grelet G."/>
            <person name="Kuo A."/>
            <person name="Kohler A."/>
            <person name="Daghino S."/>
            <person name="Barry K."/>
            <person name="Choi C."/>
            <person name="Cichocki N."/>
            <person name="Clum A."/>
            <person name="Copeland A."/>
            <person name="Hainaut M."/>
            <person name="Haridas S."/>
            <person name="Labutti K."/>
            <person name="Lindquist E."/>
            <person name="Lipzen A."/>
            <person name="Khouja H.-R."/>
            <person name="Murat C."/>
            <person name="Ohm R."/>
            <person name="Olson A."/>
            <person name="Spatafora J."/>
            <person name="Veneault-Fourrey C."/>
            <person name="Henrissat B."/>
            <person name="Grigoriev I."/>
            <person name="Martin F."/>
            <person name="Perotto S."/>
        </authorList>
    </citation>
    <scope>NUCLEOTIDE SEQUENCE [LARGE SCALE GENOMIC DNA]</scope>
    <source>
        <strain evidence="2 3">F</strain>
    </source>
</reference>
<feature type="compositionally biased region" description="Acidic residues" evidence="1">
    <location>
        <begin position="217"/>
        <end position="232"/>
    </location>
</feature>
<feature type="compositionally biased region" description="Basic and acidic residues" evidence="1">
    <location>
        <begin position="169"/>
        <end position="179"/>
    </location>
</feature>
<evidence type="ECO:0000313" key="3">
    <source>
        <dbReference type="Proteomes" id="UP000235786"/>
    </source>
</evidence>
<feature type="compositionally biased region" description="Low complexity" evidence="1">
    <location>
        <begin position="66"/>
        <end position="79"/>
    </location>
</feature>
<dbReference type="AlphaFoldDB" id="A0A2J6RW43"/>
<feature type="compositionally biased region" description="Polar residues" evidence="1">
    <location>
        <begin position="202"/>
        <end position="214"/>
    </location>
</feature>
<sequence>MTPNDDDPNPWIFGNDMTINGCQGLRASAPASSASGTTGNTGKPPASDRQPPAEDPNAKTQRKHSNSSSSSDSDQTSSEDNQDIIKNLRNDVLKPGRYSFGNAGPYQWPSALSREYQMGSSPSQTIPGLNVPRSMCPELDDSLRAEYRASVADDSPKLRGQGQKSTAKMKPESSKRKGPSDPPGPTDQRGPIVEDEIIQQYPRGTQSAAQGYRQNDTDDEPDEDAETDEEPL</sequence>
<evidence type="ECO:0000313" key="2">
    <source>
        <dbReference type="EMBL" id="PMD42693.1"/>
    </source>
</evidence>
<name>A0A2J6RW43_HYAVF</name>
<dbReference type="OrthoDB" id="3539877at2759"/>
<protein>
    <submittedName>
        <fullName evidence="2">Uncharacterized protein</fullName>
    </submittedName>
</protein>
<feature type="compositionally biased region" description="Polar residues" evidence="1">
    <location>
        <begin position="118"/>
        <end position="127"/>
    </location>
</feature>
<evidence type="ECO:0000256" key="1">
    <source>
        <dbReference type="SAM" id="MobiDB-lite"/>
    </source>
</evidence>
<dbReference type="EMBL" id="KZ613943">
    <property type="protein sequence ID" value="PMD42693.1"/>
    <property type="molecule type" value="Genomic_DNA"/>
</dbReference>
<keyword evidence="3" id="KW-1185">Reference proteome</keyword>
<gene>
    <name evidence="2" type="ORF">L207DRAFT_564935</name>
</gene>
<organism evidence="2 3">
    <name type="scientific">Hyaloscypha variabilis (strain UAMH 11265 / GT02V1 / F)</name>
    <name type="common">Meliniomyces variabilis</name>
    <dbReference type="NCBI Taxonomy" id="1149755"/>
    <lineage>
        <taxon>Eukaryota</taxon>
        <taxon>Fungi</taxon>
        <taxon>Dikarya</taxon>
        <taxon>Ascomycota</taxon>
        <taxon>Pezizomycotina</taxon>
        <taxon>Leotiomycetes</taxon>
        <taxon>Helotiales</taxon>
        <taxon>Hyaloscyphaceae</taxon>
        <taxon>Hyaloscypha</taxon>
        <taxon>Hyaloscypha variabilis</taxon>
    </lineage>
</organism>
<accession>A0A2J6RW43</accession>
<dbReference type="Proteomes" id="UP000235786">
    <property type="component" value="Unassembled WGS sequence"/>
</dbReference>
<proteinExistence type="predicted"/>